<dbReference type="Pfam" id="PF09094">
    <property type="entry name" value="AmyA-A_glucT_m"/>
    <property type="match status" value="1"/>
</dbReference>
<keyword evidence="2" id="KW-0119">Carbohydrate metabolism</keyword>
<dbReference type="InterPro" id="IPR028995">
    <property type="entry name" value="Glyco_hydro_57/38_cen_sf"/>
</dbReference>
<proteinExistence type="inferred from homology"/>
<sequence length="648" mass="74513">MNKVSFLMAIHFHQPVGNFNFVFEKVCNNSYQPFLESVEEFPDIKLTLHFSGCLLDWFSVNKPEILSKIKRLIKRGQVEIMTGGFYEPILPVIPYNDRIGQIARLTDFVKKNFGYNPQGAWLAERVWEPAIASTLNDAGVKYVILDDYHLKRAGIKDEDIHGYYVTEDQGKAVSVFASDKNLRYSIPFAQTDKVIDYLRSISEKKDGLCAVYGDDAEKFGEWPGTHELVYNKRWLYNFFIALRQNNSWLKTAHLSEYMKENSALGRVNIPDASYEEMGQWSGGNWRGFLTKYPESNQMYKKMLRVSEKIEQLPKNSKRLTPNSKLLEQARNELYKGQCNCAYWHGVFGGLYLYHLRAAVWSHLIKAETIVDELINGKKPWVKIEDEAIISSNVLSLFIDANYGGAITEIDFKPKAINIVNTLSRRKELYHDELLSDKNIKNINGDVKTIHERRLENKALAPKVSYDWYRRASLLDHFFGASTTIENFSRCRYKELGGFVNQPFDMKKFKTSLVLSRNGQVSQQALRVEKAVEIKNGSSIIEIAYNIKNTSSGKLDLWFGVEFNFSMTNDDITEQLFSLKEAAFKDEIAGIGIQLKLSKSADIWRFPIKTISQSETGIEENYQSSVILPNWRFQLAAKEQWPAEICLAF</sequence>
<evidence type="ECO:0000256" key="2">
    <source>
        <dbReference type="ARBA" id="ARBA00023277"/>
    </source>
</evidence>
<dbReference type="InterPro" id="IPR011330">
    <property type="entry name" value="Glyco_hydro/deAcase_b/a-brl"/>
</dbReference>
<comment type="caution">
    <text evidence="6">The sequence shown here is derived from an EMBL/GenBank/DDBJ whole genome shotgun (WGS) entry which is preliminary data.</text>
</comment>
<dbReference type="InterPro" id="IPR015178">
    <property type="entry name" value="A-amylase/a-glucTrfase_central"/>
</dbReference>
<feature type="domain" description="Alpha-amylase/4-alpha-glucanotransferase central" evidence="4">
    <location>
        <begin position="283"/>
        <end position="369"/>
    </location>
</feature>
<evidence type="ECO:0000259" key="4">
    <source>
        <dbReference type="Pfam" id="PF09094"/>
    </source>
</evidence>
<dbReference type="Pfam" id="PF03065">
    <property type="entry name" value="Glyco_hydro_57"/>
    <property type="match status" value="1"/>
</dbReference>
<dbReference type="AlphaFoldDB" id="A0A2J0LNP6"/>
<dbReference type="GO" id="GO:0030246">
    <property type="term" value="F:carbohydrate binding"/>
    <property type="evidence" value="ECO:0007669"/>
    <property type="project" value="InterPro"/>
</dbReference>
<dbReference type="InterPro" id="IPR004300">
    <property type="entry name" value="Glyco_hydro_57_N"/>
</dbReference>
<dbReference type="SUPFAM" id="SSF74650">
    <property type="entry name" value="Galactose mutarotase-like"/>
    <property type="match status" value="1"/>
</dbReference>
<dbReference type="PANTHER" id="PTHR36306">
    <property type="entry name" value="ALPHA-AMYLASE-RELATED-RELATED"/>
    <property type="match status" value="1"/>
</dbReference>
<dbReference type="Pfam" id="PF09095">
    <property type="entry name" value="AmyA-gluTrfs_C"/>
    <property type="match status" value="1"/>
</dbReference>
<name>A0A2J0LNP6_9BACT</name>
<dbReference type="SUPFAM" id="SSF88688">
    <property type="entry name" value="Families 57/38 glycoside transferase middle domain"/>
    <property type="match status" value="1"/>
</dbReference>
<accession>A0A2J0LNP6</accession>
<evidence type="ECO:0000256" key="1">
    <source>
        <dbReference type="ARBA" id="ARBA00006821"/>
    </source>
</evidence>
<dbReference type="CDD" id="cd10793">
    <property type="entry name" value="GH57N_TLGT_like"/>
    <property type="match status" value="1"/>
</dbReference>
<dbReference type="GO" id="GO:0005975">
    <property type="term" value="P:carbohydrate metabolic process"/>
    <property type="evidence" value="ECO:0007669"/>
    <property type="project" value="InterPro"/>
</dbReference>
<feature type="domain" description="Alpha-amylase/4-alpha-glucanotransferase C-terminal" evidence="5">
    <location>
        <begin position="385"/>
        <end position="643"/>
    </location>
</feature>
<evidence type="ECO:0000259" key="3">
    <source>
        <dbReference type="Pfam" id="PF03065"/>
    </source>
</evidence>
<dbReference type="Gene3D" id="2.70.98.10">
    <property type="match status" value="1"/>
</dbReference>
<dbReference type="InterPro" id="IPR014718">
    <property type="entry name" value="GH-type_carb-bd"/>
</dbReference>
<dbReference type="Gene3D" id="3.20.110.20">
    <property type="match status" value="1"/>
</dbReference>
<dbReference type="InterPro" id="IPR015179">
    <property type="entry name" value="A-amylase/a-glucTrfase_C"/>
</dbReference>
<dbReference type="Proteomes" id="UP000231267">
    <property type="component" value="Unassembled WGS sequence"/>
</dbReference>
<dbReference type="InterPro" id="IPR052046">
    <property type="entry name" value="GH57_Enzymes"/>
</dbReference>
<dbReference type="SUPFAM" id="SSF88713">
    <property type="entry name" value="Glycoside hydrolase/deacetylase"/>
    <property type="match status" value="1"/>
</dbReference>
<gene>
    <name evidence="6" type="ORF">COW11_03790</name>
</gene>
<dbReference type="GO" id="GO:0003824">
    <property type="term" value="F:catalytic activity"/>
    <property type="evidence" value="ECO:0007669"/>
    <property type="project" value="InterPro"/>
</dbReference>
<evidence type="ECO:0008006" key="8">
    <source>
        <dbReference type="Google" id="ProtNLM"/>
    </source>
</evidence>
<protein>
    <recommendedName>
        <fullName evidence="8">4-alpha-glucanotransferase</fullName>
    </recommendedName>
</protein>
<feature type="domain" description="Glycoside hydrolase family 57 N-terminal" evidence="3">
    <location>
        <begin position="23"/>
        <end position="268"/>
    </location>
</feature>
<evidence type="ECO:0000313" key="6">
    <source>
        <dbReference type="EMBL" id="PIW66366.1"/>
    </source>
</evidence>
<organism evidence="6 7">
    <name type="scientific">Candidatus Taenaricola geysiri</name>
    <dbReference type="NCBI Taxonomy" id="1974752"/>
    <lineage>
        <taxon>Bacteria</taxon>
        <taxon>Pseudomonadati</taxon>
        <taxon>Candidatus Omnitrophota</taxon>
        <taxon>Candidatus Taenaricola</taxon>
    </lineage>
</organism>
<evidence type="ECO:0000259" key="5">
    <source>
        <dbReference type="Pfam" id="PF09095"/>
    </source>
</evidence>
<dbReference type="InterPro" id="IPR011013">
    <property type="entry name" value="Gal_mutarotase_sf_dom"/>
</dbReference>
<dbReference type="EMBL" id="PFGP01000091">
    <property type="protein sequence ID" value="PIW66366.1"/>
    <property type="molecule type" value="Genomic_DNA"/>
</dbReference>
<comment type="similarity">
    <text evidence="1">Belongs to the glycosyl hydrolase 57 family.</text>
</comment>
<reference evidence="6 7" key="1">
    <citation type="submission" date="2017-09" db="EMBL/GenBank/DDBJ databases">
        <title>Depth-based differentiation of microbial function through sediment-hosted aquifers and enrichment of novel symbionts in the deep terrestrial subsurface.</title>
        <authorList>
            <person name="Probst A.J."/>
            <person name="Ladd B."/>
            <person name="Jarett J.K."/>
            <person name="Geller-Mcgrath D.E."/>
            <person name="Sieber C.M."/>
            <person name="Emerson J.B."/>
            <person name="Anantharaman K."/>
            <person name="Thomas B.C."/>
            <person name="Malmstrom R."/>
            <person name="Stieglmeier M."/>
            <person name="Klingl A."/>
            <person name="Woyke T."/>
            <person name="Ryan C.M."/>
            <person name="Banfield J.F."/>
        </authorList>
    </citation>
    <scope>NUCLEOTIDE SEQUENCE [LARGE SCALE GENOMIC DNA]</scope>
    <source>
        <strain evidence="6">CG12_big_fil_rev_8_21_14_0_65_43_15</strain>
    </source>
</reference>
<evidence type="ECO:0000313" key="7">
    <source>
        <dbReference type="Proteomes" id="UP000231267"/>
    </source>
</evidence>
<dbReference type="PANTHER" id="PTHR36306:SF1">
    <property type="entry name" value="ALPHA-AMYLASE-RELATED"/>
    <property type="match status" value="1"/>
</dbReference>